<evidence type="ECO:0000313" key="1">
    <source>
        <dbReference type="EMBL" id="KKS97762.1"/>
    </source>
</evidence>
<name>A0A0G1DJL6_9BACT</name>
<proteinExistence type="predicted"/>
<comment type="caution">
    <text evidence="1">The sequence shown here is derived from an EMBL/GenBank/DDBJ whole genome shotgun (WGS) entry which is preliminary data.</text>
</comment>
<sequence length="78" mass="8805">MLYTLSSHLRDKIGHVIMGEFKKGPWRNGYRASMAWKRLGVQIPSGPPRSVSKTALNTLPDVSIFLPVSYNPQSKYKT</sequence>
<accession>A0A0G1DJL6</accession>
<evidence type="ECO:0000313" key="2">
    <source>
        <dbReference type="Proteomes" id="UP000034894"/>
    </source>
</evidence>
<gene>
    <name evidence="1" type="ORF">UV73_C0005G0039</name>
</gene>
<dbReference type="EMBL" id="LCFP01000005">
    <property type="protein sequence ID" value="KKS97762.1"/>
    <property type="molecule type" value="Genomic_DNA"/>
</dbReference>
<dbReference type="STRING" id="1618443.UV73_C0005G0039"/>
<dbReference type="AlphaFoldDB" id="A0A0G1DJL6"/>
<organism evidence="1 2">
    <name type="scientific">Candidatus Gottesmanbacteria bacterium GW2011_GWA2_43_14</name>
    <dbReference type="NCBI Taxonomy" id="1618443"/>
    <lineage>
        <taxon>Bacteria</taxon>
        <taxon>Candidatus Gottesmaniibacteriota</taxon>
    </lineage>
</organism>
<protein>
    <submittedName>
        <fullName evidence="1">Uncharacterized protein</fullName>
    </submittedName>
</protein>
<dbReference type="Proteomes" id="UP000034894">
    <property type="component" value="Unassembled WGS sequence"/>
</dbReference>
<reference evidence="1 2" key="1">
    <citation type="journal article" date="2015" name="Nature">
        <title>rRNA introns, odd ribosomes, and small enigmatic genomes across a large radiation of phyla.</title>
        <authorList>
            <person name="Brown C.T."/>
            <person name="Hug L.A."/>
            <person name="Thomas B.C."/>
            <person name="Sharon I."/>
            <person name="Castelle C.J."/>
            <person name="Singh A."/>
            <person name="Wilkins M.J."/>
            <person name="Williams K.H."/>
            <person name="Banfield J.F."/>
        </authorList>
    </citation>
    <scope>NUCLEOTIDE SEQUENCE [LARGE SCALE GENOMIC DNA]</scope>
</reference>